<keyword evidence="2" id="KW-0812">Transmembrane</keyword>
<gene>
    <name evidence="3" type="ORF">N8I84_17065</name>
</gene>
<dbReference type="RefSeq" id="WP_263230331.1">
    <property type="nucleotide sequence ID" value="NZ_CP106793.1"/>
</dbReference>
<feature type="transmembrane region" description="Helical" evidence="2">
    <location>
        <begin position="39"/>
        <end position="56"/>
    </location>
</feature>
<name>A0ABY6E0X4_9ACTN</name>
<feature type="transmembrane region" description="Helical" evidence="2">
    <location>
        <begin position="68"/>
        <end position="89"/>
    </location>
</feature>
<evidence type="ECO:0000313" key="3">
    <source>
        <dbReference type="EMBL" id="UXY20234.1"/>
    </source>
</evidence>
<reference evidence="3" key="1">
    <citation type="submission" date="2022-10" db="EMBL/GenBank/DDBJ databases">
        <authorList>
            <person name="Mo P."/>
        </authorList>
    </citation>
    <scope>NUCLEOTIDE SEQUENCE</scope>
    <source>
        <strain evidence="3">HUAS 13-4</strain>
    </source>
</reference>
<accession>A0ABY6E0X4</accession>
<evidence type="ECO:0008006" key="5">
    <source>
        <dbReference type="Google" id="ProtNLM"/>
    </source>
</evidence>
<keyword evidence="4" id="KW-1185">Reference proteome</keyword>
<feature type="transmembrane region" description="Helical" evidence="2">
    <location>
        <begin position="12"/>
        <end position="32"/>
    </location>
</feature>
<protein>
    <recommendedName>
        <fullName evidence="5">Integral membrane protein</fullName>
    </recommendedName>
</protein>
<organism evidence="3 4">
    <name type="scientific">Streptomyces cynarae</name>
    <dbReference type="NCBI Taxonomy" id="2981134"/>
    <lineage>
        <taxon>Bacteria</taxon>
        <taxon>Bacillati</taxon>
        <taxon>Actinomycetota</taxon>
        <taxon>Actinomycetes</taxon>
        <taxon>Kitasatosporales</taxon>
        <taxon>Streptomycetaceae</taxon>
        <taxon>Streptomyces</taxon>
    </lineage>
</organism>
<evidence type="ECO:0000256" key="1">
    <source>
        <dbReference type="SAM" id="MobiDB-lite"/>
    </source>
</evidence>
<evidence type="ECO:0000313" key="4">
    <source>
        <dbReference type="Proteomes" id="UP001061298"/>
    </source>
</evidence>
<keyword evidence="2" id="KW-0472">Membrane</keyword>
<proteinExistence type="predicted"/>
<feature type="region of interest" description="Disordered" evidence="1">
    <location>
        <begin position="97"/>
        <end position="116"/>
    </location>
</feature>
<keyword evidence="2" id="KW-1133">Transmembrane helix</keyword>
<evidence type="ECO:0000256" key="2">
    <source>
        <dbReference type="SAM" id="Phobius"/>
    </source>
</evidence>
<dbReference type="Proteomes" id="UP001061298">
    <property type="component" value="Chromosome"/>
</dbReference>
<feature type="compositionally biased region" description="Pro residues" evidence="1">
    <location>
        <begin position="104"/>
        <end position="116"/>
    </location>
</feature>
<dbReference type="EMBL" id="CP106793">
    <property type="protein sequence ID" value="UXY20234.1"/>
    <property type="molecule type" value="Genomic_DNA"/>
</dbReference>
<sequence>MEAGWLQRIAWAVLVWGSLGLLVWVPFLYAAIRRRRPSDWGAFGSFVLYECVTLPWGAARGEGAGDPVLGAVVMLSLLTATGLLLFALFDRRTPQRATVHGAMPAPPPPQRNPYMR</sequence>